<dbReference type="Proteomes" id="UP000188324">
    <property type="component" value="Chromosome"/>
</dbReference>
<gene>
    <name evidence="3" type="ORF">RPIT_07015</name>
</gene>
<dbReference type="Pfam" id="PF00196">
    <property type="entry name" value="GerE"/>
    <property type="match status" value="1"/>
</dbReference>
<dbReference type="Gene3D" id="1.10.10.10">
    <property type="entry name" value="Winged helix-like DNA-binding domain superfamily/Winged helix DNA-binding domain"/>
    <property type="match status" value="1"/>
</dbReference>
<dbReference type="STRING" id="1610493.RPIT_07015"/>
<dbReference type="SUPFAM" id="SSF46894">
    <property type="entry name" value="C-terminal effector domain of the bipartite response regulators"/>
    <property type="match status" value="1"/>
</dbReference>
<dbReference type="InterPro" id="IPR011006">
    <property type="entry name" value="CheY-like_superfamily"/>
</dbReference>
<keyword evidence="4" id="KW-1185">Reference proteome</keyword>
<evidence type="ECO:0000259" key="2">
    <source>
        <dbReference type="PROSITE" id="PS50043"/>
    </source>
</evidence>
<evidence type="ECO:0000313" key="4">
    <source>
        <dbReference type="Proteomes" id="UP000188324"/>
    </source>
</evidence>
<dbReference type="GO" id="GO:0003677">
    <property type="term" value="F:DNA binding"/>
    <property type="evidence" value="ECO:0007669"/>
    <property type="project" value="UniProtKB-KW"/>
</dbReference>
<dbReference type="InterPro" id="IPR039420">
    <property type="entry name" value="WalR-like"/>
</dbReference>
<reference evidence="3 4" key="1">
    <citation type="journal article" date="2016" name="Int. J. Syst. Evol. Microbiol.">
        <title>Tessaracoccus flavus sp. nov., isolated from the drainage system of a lindane-producing factory.</title>
        <authorList>
            <person name="Kumari R."/>
            <person name="Singh P."/>
            <person name="Schumann P."/>
            <person name="Lal R."/>
        </authorList>
    </citation>
    <scope>NUCLEOTIDE SEQUENCE [LARGE SCALE GENOMIC DNA]</scope>
    <source>
        <strain evidence="3 4">RP1T</strain>
    </source>
</reference>
<dbReference type="InterPro" id="IPR016032">
    <property type="entry name" value="Sig_transdc_resp-reg_C-effctor"/>
</dbReference>
<accession>A0A1Q2CEW7</accession>
<feature type="domain" description="HTH luxR-type" evidence="2">
    <location>
        <begin position="144"/>
        <end position="209"/>
    </location>
</feature>
<dbReference type="InterPro" id="IPR036388">
    <property type="entry name" value="WH-like_DNA-bd_sf"/>
</dbReference>
<dbReference type="PRINTS" id="PR00038">
    <property type="entry name" value="HTHLUXR"/>
</dbReference>
<dbReference type="SUPFAM" id="SSF52172">
    <property type="entry name" value="CheY-like"/>
    <property type="match status" value="1"/>
</dbReference>
<dbReference type="InterPro" id="IPR000792">
    <property type="entry name" value="Tscrpt_reg_LuxR_C"/>
</dbReference>
<keyword evidence="1" id="KW-0238">DNA-binding</keyword>
<evidence type="ECO:0000256" key="1">
    <source>
        <dbReference type="ARBA" id="ARBA00023125"/>
    </source>
</evidence>
<dbReference type="KEGG" id="tfl:RPIT_07015"/>
<name>A0A1Q2CEW7_9ACTN</name>
<sequence length="220" mass="23993">MPSEPVRIALLNDYDVVVHGVRSMLEPYRDRVVVVEMDLQVPVARKVDIALYDTFSQAQVDTADLDGLLADETNGAVAIYTWNMQPDLAEQALRKGCRGYLGKSLSSVELVEALEAIAQGETIVAGTDMGPQEPIPLRPEALKWPGADAGLTPRESEVLALITQGLTNADIASRSYLSINSVKSYIRSAYRKIGVERRSQAVRWGLENGMLPDVGRVVGL</sequence>
<proteinExistence type="predicted"/>
<dbReference type="PANTHER" id="PTHR43214">
    <property type="entry name" value="TWO-COMPONENT RESPONSE REGULATOR"/>
    <property type="match status" value="1"/>
</dbReference>
<dbReference type="RefSeq" id="WP_218121629.1">
    <property type="nucleotide sequence ID" value="NZ_CP019605.1"/>
</dbReference>
<dbReference type="Gene3D" id="3.40.50.2300">
    <property type="match status" value="1"/>
</dbReference>
<dbReference type="PROSITE" id="PS50043">
    <property type="entry name" value="HTH_LUXR_2"/>
    <property type="match status" value="1"/>
</dbReference>
<dbReference type="SMART" id="SM00421">
    <property type="entry name" value="HTH_LUXR"/>
    <property type="match status" value="1"/>
</dbReference>
<dbReference type="EMBL" id="CP019605">
    <property type="protein sequence ID" value="AQP44595.1"/>
    <property type="molecule type" value="Genomic_DNA"/>
</dbReference>
<dbReference type="GO" id="GO:0006355">
    <property type="term" value="P:regulation of DNA-templated transcription"/>
    <property type="evidence" value="ECO:0007669"/>
    <property type="project" value="InterPro"/>
</dbReference>
<organism evidence="3 4">
    <name type="scientific">Tessaracoccus flavus</name>
    <dbReference type="NCBI Taxonomy" id="1610493"/>
    <lineage>
        <taxon>Bacteria</taxon>
        <taxon>Bacillati</taxon>
        <taxon>Actinomycetota</taxon>
        <taxon>Actinomycetes</taxon>
        <taxon>Propionibacteriales</taxon>
        <taxon>Propionibacteriaceae</taxon>
        <taxon>Tessaracoccus</taxon>
    </lineage>
</organism>
<protein>
    <submittedName>
        <fullName evidence="3">Helix-turn-helix transcriptional regulator</fullName>
    </submittedName>
</protein>
<dbReference type="CDD" id="cd06170">
    <property type="entry name" value="LuxR_C_like"/>
    <property type="match status" value="1"/>
</dbReference>
<dbReference type="AlphaFoldDB" id="A0A1Q2CEW7"/>
<evidence type="ECO:0000313" key="3">
    <source>
        <dbReference type="EMBL" id="AQP44595.1"/>
    </source>
</evidence>